<dbReference type="InterPro" id="IPR011042">
    <property type="entry name" value="6-blade_b-propeller_TolB-like"/>
</dbReference>
<organism evidence="4 5">
    <name type="scientific">Ruegeria meonggei</name>
    <dbReference type="NCBI Taxonomy" id="1446476"/>
    <lineage>
        <taxon>Bacteria</taxon>
        <taxon>Pseudomonadati</taxon>
        <taxon>Pseudomonadota</taxon>
        <taxon>Alphaproteobacteria</taxon>
        <taxon>Rhodobacterales</taxon>
        <taxon>Roseobacteraceae</taxon>
        <taxon>Ruegeria</taxon>
    </lineage>
</organism>
<feature type="signal peptide" evidence="3">
    <location>
        <begin position="1"/>
        <end position="21"/>
    </location>
</feature>
<dbReference type="InterPro" id="IPR017996">
    <property type="entry name" value="MRJP/yellow-related"/>
</dbReference>
<dbReference type="AlphaFoldDB" id="A0A1X6Z487"/>
<comment type="subcellular location">
    <subcellularLocation>
        <location evidence="1">Secreted</location>
    </subcellularLocation>
</comment>
<proteinExistence type="predicted"/>
<dbReference type="Gene3D" id="2.120.10.30">
    <property type="entry name" value="TolB, C-terminal domain"/>
    <property type="match status" value="1"/>
</dbReference>
<name>A0A1X6Z487_9RHOB</name>
<dbReference type="OrthoDB" id="9797664at2"/>
<evidence type="ECO:0000313" key="5">
    <source>
        <dbReference type="Proteomes" id="UP000193778"/>
    </source>
</evidence>
<reference evidence="5" key="1">
    <citation type="submission" date="2017-03" db="EMBL/GenBank/DDBJ databases">
        <authorList>
            <person name="Rodrigo-Torres L."/>
            <person name="Arahal R.D."/>
            <person name="Lucena T."/>
        </authorList>
    </citation>
    <scope>NUCLEOTIDE SEQUENCE [LARGE SCALE GENOMIC DNA]</scope>
    <source>
        <strain evidence="5">CECT 8411</strain>
    </source>
</reference>
<evidence type="ECO:0000256" key="2">
    <source>
        <dbReference type="ARBA" id="ARBA00022525"/>
    </source>
</evidence>
<dbReference type="PANTHER" id="PTHR10009:SF18">
    <property type="entry name" value="PROTEIN YELLOW-LIKE PROTEIN"/>
    <property type="match status" value="1"/>
</dbReference>
<keyword evidence="2" id="KW-0964">Secreted</keyword>
<gene>
    <name evidence="4" type="ORF">RUM8411_01799</name>
</gene>
<accession>A0A1X6Z487</accession>
<dbReference type="GO" id="GO:0005576">
    <property type="term" value="C:extracellular region"/>
    <property type="evidence" value="ECO:0007669"/>
    <property type="project" value="UniProtKB-SubCell"/>
</dbReference>
<dbReference type="EMBL" id="FWFP01000004">
    <property type="protein sequence ID" value="SLN39999.1"/>
    <property type="molecule type" value="Genomic_DNA"/>
</dbReference>
<feature type="chain" id="PRO_5012665534" evidence="3">
    <location>
        <begin position="22"/>
        <end position="396"/>
    </location>
</feature>
<evidence type="ECO:0000313" key="4">
    <source>
        <dbReference type="EMBL" id="SLN39999.1"/>
    </source>
</evidence>
<evidence type="ECO:0000256" key="1">
    <source>
        <dbReference type="ARBA" id="ARBA00004613"/>
    </source>
</evidence>
<dbReference type="Pfam" id="PF03022">
    <property type="entry name" value="MRJP"/>
    <property type="match status" value="1"/>
</dbReference>
<keyword evidence="5" id="KW-1185">Reference proteome</keyword>
<protein>
    <submittedName>
        <fullName evidence="4">Major royal jelly protein</fullName>
    </submittedName>
</protein>
<dbReference type="SUPFAM" id="SSF63829">
    <property type="entry name" value="Calcium-dependent phosphotriesterase"/>
    <property type="match status" value="1"/>
</dbReference>
<sequence>MLKRVINTVALTAVLATPALANGPEVVAEWNSLPYAVKDEATKSAWEGSEIFGKALIQGAKVDSQGNIYVSTARWGGAEIPSTVSKLVKNGDTWELEAFPSEEINSMSNPDGLKAVLGFEIDRNDVMWILDQGHVAGPPFEDGDAKLVLWDLKENKEVQRYVFSAEEADRQCSFLNDLAVDNDTGFAYIADSGIFCDPLHGGLIVYDSNTNSVRRVLDQHRFTNDEPNFFFNIDDRPVLKNGGMRTGADGIALSGDKETLYWTNLTGNHLYSLPTEILRDFEANEIVIENAVEVAAVLPSNTDGMTADNAGNIYMTALSLDGLMKFDESTRQVSRFVHHPEMNWPDTLAWGPDGEMYVVSNHLHVWVDGDMNFEDPEIPNFRIWKIPGVGQSYTSE</sequence>
<dbReference type="Proteomes" id="UP000193778">
    <property type="component" value="Unassembled WGS sequence"/>
</dbReference>
<dbReference type="PANTHER" id="PTHR10009">
    <property type="entry name" value="PROTEIN YELLOW-RELATED"/>
    <property type="match status" value="1"/>
</dbReference>
<dbReference type="RefSeq" id="WP_085822318.1">
    <property type="nucleotide sequence ID" value="NZ_FWFP01000004.1"/>
</dbReference>
<evidence type="ECO:0000256" key="3">
    <source>
        <dbReference type="SAM" id="SignalP"/>
    </source>
</evidence>
<keyword evidence="3" id="KW-0732">Signal</keyword>